<feature type="compositionally biased region" description="Acidic residues" evidence="8">
    <location>
        <begin position="364"/>
        <end position="392"/>
    </location>
</feature>
<keyword evidence="4 7" id="KW-0963">Cytoplasm</keyword>
<keyword evidence="6 7" id="KW-0175">Coiled coil</keyword>
<dbReference type="GO" id="GO:0005737">
    <property type="term" value="C:cytoplasm"/>
    <property type="evidence" value="ECO:0007669"/>
    <property type="project" value="UniProtKB-SubCell"/>
</dbReference>
<feature type="compositionally biased region" description="Basic and acidic residues" evidence="8">
    <location>
        <begin position="468"/>
        <end position="585"/>
    </location>
</feature>
<feature type="compositionally biased region" description="Polar residues" evidence="8">
    <location>
        <begin position="592"/>
        <end position="602"/>
    </location>
</feature>
<dbReference type="EMBL" id="MU005959">
    <property type="protein sequence ID" value="KAF2863865.1"/>
    <property type="molecule type" value="Genomic_DNA"/>
</dbReference>
<keyword evidence="10" id="KW-1185">Reference proteome</keyword>
<dbReference type="OrthoDB" id="21629at2759"/>
<evidence type="ECO:0000256" key="5">
    <source>
        <dbReference type="ARBA" id="ARBA00023016"/>
    </source>
</evidence>
<feature type="compositionally biased region" description="Basic residues" evidence="8">
    <location>
        <begin position="83"/>
        <end position="92"/>
    </location>
</feature>
<keyword evidence="5 7" id="KW-0346">Stress response</keyword>
<sequence length="1031" mass="114694">MASKPLYLPTANGVLTAPPGGANRTKKGKRRRLLSRAQQVPPAAAGSDDALPGDEEVDEEVSETDQGVSPESLNRPNPPSSTSKKRNKKKKAGTAQTGDDAGRQQNPPQRTSQAPRSQGHNNIWNTSMAQERQNIKEFWLSLSEERRRALLKIEKEAVLKKMKQQQKDSCSCNSCGRKRHAIEEELEALYENYYKELEHYANDPSAAPPGEGLMPSSLEHPPYPHKAQGSHYKTSAYQEHLNDDEYTEPNGYSEEEYELDEEDEDGEEDCESGDEGDVEPESRAGMSDFFKFGQNLTVKNNVLTVADDVLKDDSRKFIEMMEQLAERRMQREAEAADTAAAHARELNSSYANDNYVHDGAMAGDEYDDDEDYDSQDEEYDEDELDDGEEAAFSEEQRMYEGRRMFQIFAARMFEQRVFTAYREKVALERQQRLLEELKDEEKLENQRQKKKERDAQKKKERKKAQQQHRAEEKARKEAEKAAEEARQREELEKQQEEQRRKKEDQRKKREEAKRKEEEEKARKEAERQRQVQEAEQRRQEASRKKAAEKARKEEQKKREREEREAREAEVRARRLSQERKEREAKAPAPSAPQVTKKVSQSAVPHVKQPPGITPPVPAVPKAATPFRPRQTSGQSPHVPPVPLQQSSAHTGPSATTSPPNVPPPGAPKVISAAQSHSTHETSQAQPQIPSPAGFGPTPSMHLGSVPTPPVPGPRNPPPGIFQQSMAPNRIPANVLPSMATGIARPKQRMGYGLDAPPGLSSPPRQVPIGQTHLVGADMGRTNLQQPPRAESFSQDHAYGPISSLPTPIQRPSSVKPPEDDGSDQSIKKLGSSALAADAEPLGPRPHAASAHGGLRHAHTGFGDLNSLSQPWGPHSAYPGLSMANSWGMPPRWTPVSPVTAPGYQPFGKMTTPPLRGNRSRNIRLAVCDACRYLNARPGLGNNENGWVNMNLVMARLNEIYAMDAMPTVQEIEQVCEILGDASNGGGELQLRQVNGMIFVKWSPLDRGGLGEIGSPLPKRDVSSISGPAGRW</sequence>
<feature type="compositionally biased region" description="Acidic residues" evidence="8">
    <location>
        <begin position="51"/>
        <end position="63"/>
    </location>
</feature>
<feature type="region of interest" description="Disordered" evidence="8">
    <location>
        <begin position="329"/>
        <end position="395"/>
    </location>
</feature>
<comment type="function">
    <text evidence="7">May act as a negative regulator of salt tolerance.</text>
</comment>
<evidence type="ECO:0000256" key="7">
    <source>
        <dbReference type="RuleBase" id="RU049441"/>
    </source>
</evidence>
<accession>A0A6A7CA35</accession>
<protein>
    <recommendedName>
        <fullName evidence="3 7">Stress response protein NST1</fullName>
    </recommendedName>
</protein>
<proteinExistence type="inferred from homology"/>
<reference evidence="9" key="1">
    <citation type="journal article" date="2020" name="Stud. Mycol.">
        <title>101 Dothideomycetes genomes: a test case for predicting lifestyles and emergence of pathogens.</title>
        <authorList>
            <person name="Haridas S."/>
            <person name="Albert R."/>
            <person name="Binder M."/>
            <person name="Bloem J."/>
            <person name="Labutti K."/>
            <person name="Salamov A."/>
            <person name="Andreopoulos B."/>
            <person name="Baker S."/>
            <person name="Barry K."/>
            <person name="Bills G."/>
            <person name="Bluhm B."/>
            <person name="Cannon C."/>
            <person name="Castanera R."/>
            <person name="Culley D."/>
            <person name="Daum C."/>
            <person name="Ezra D."/>
            <person name="Gonzalez J."/>
            <person name="Henrissat B."/>
            <person name="Kuo A."/>
            <person name="Liang C."/>
            <person name="Lipzen A."/>
            <person name="Lutzoni F."/>
            <person name="Magnuson J."/>
            <person name="Mondo S."/>
            <person name="Nolan M."/>
            <person name="Ohm R."/>
            <person name="Pangilinan J."/>
            <person name="Park H.-J."/>
            <person name="Ramirez L."/>
            <person name="Alfaro M."/>
            <person name="Sun H."/>
            <person name="Tritt A."/>
            <person name="Yoshinaga Y."/>
            <person name="Zwiers L.-H."/>
            <person name="Turgeon B."/>
            <person name="Goodwin S."/>
            <person name="Spatafora J."/>
            <person name="Crous P."/>
            <person name="Grigoriev I."/>
        </authorList>
    </citation>
    <scope>NUCLEOTIDE SEQUENCE</scope>
    <source>
        <strain evidence="9">CBS 480.64</strain>
    </source>
</reference>
<dbReference type="Pfam" id="PF13945">
    <property type="entry name" value="NST1"/>
    <property type="match status" value="1"/>
</dbReference>
<evidence type="ECO:0000313" key="9">
    <source>
        <dbReference type="EMBL" id="KAF2863865.1"/>
    </source>
</evidence>
<feature type="compositionally biased region" description="Basic and acidic residues" evidence="8">
    <location>
        <begin position="435"/>
        <end position="457"/>
    </location>
</feature>
<evidence type="ECO:0000256" key="6">
    <source>
        <dbReference type="ARBA" id="ARBA00023054"/>
    </source>
</evidence>
<evidence type="ECO:0000256" key="2">
    <source>
        <dbReference type="ARBA" id="ARBA00007112"/>
    </source>
</evidence>
<organism evidence="9 10">
    <name type="scientific">Piedraia hortae CBS 480.64</name>
    <dbReference type="NCBI Taxonomy" id="1314780"/>
    <lineage>
        <taxon>Eukaryota</taxon>
        <taxon>Fungi</taxon>
        <taxon>Dikarya</taxon>
        <taxon>Ascomycota</taxon>
        <taxon>Pezizomycotina</taxon>
        <taxon>Dothideomycetes</taxon>
        <taxon>Dothideomycetidae</taxon>
        <taxon>Capnodiales</taxon>
        <taxon>Piedraiaceae</taxon>
        <taxon>Piedraia</taxon>
    </lineage>
</organism>
<evidence type="ECO:0000256" key="3">
    <source>
        <dbReference type="ARBA" id="ARBA00020733"/>
    </source>
</evidence>
<evidence type="ECO:0000256" key="1">
    <source>
        <dbReference type="ARBA" id="ARBA00004496"/>
    </source>
</evidence>
<feature type="region of interest" description="Disordered" evidence="8">
    <location>
        <begin position="1"/>
        <end position="128"/>
    </location>
</feature>
<feature type="compositionally biased region" description="Pro residues" evidence="8">
    <location>
        <begin position="706"/>
        <end position="719"/>
    </location>
</feature>
<evidence type="ECO:0000313" key="10">
    <source>
        <dbReference type="Proteomes" id="UP000799421"/>
    </source>
</evidence>
<feature type="compositionally biased region" description="Polar residues" evidence="8">
    <location>
        <begin position="103"/>
        <end position="128"/>
    </location>
</feature>
<feature type="compositionally biased region" description="Polar residues" evidence="8">
    <location>
        <begin position="672"/>
        <end position="687"/>
    </location>
</feature>
<feature type="compositionally biased region" description="Polar residues" evidence="8">
    <location>
        <begin position="803"/>
        <end position="812"/>
    </location>
</feature>
<comment type="subcellular location">
    <subcellularLocation>
        <location evidence="1 7">Cytoplasm</location>
    </subcellularLocation>
</comment>
<dbReference type="Proteomes" id="UP000799421">
    <property type="component" value="Unassembled WGS sequence"/>
</dbReference>
<feature type="compositionally biased region" description="Basic residues" evidence="8">
    <location>
        <begin position="24"/>
        <end position="34"/>
    </location>
</feature>
<dbReference type="AlphaFoldDB" id="A0A6A7CA35"/>
<evidence type="ECO:0000256" key="8">
    <source>
        <dbReference type="SAM" id="MobiDB-lite"/>
    </source>
</evidence>
<feature type="region of interest" description="Disordered" evidence="8">
    <location>
        <begin position="201"/>
        <end position="283"/>
    </location>
</feature>
<gene>
    <name evidence="9" type="ORF">K470DRAFT_267878</name>
</gene>
<evidence type="ECO:0000256" key="4">
    <source>
        <dbReference type="ARBA" id="ARBA00022490"/>
    </source>
</evidence>
<name>A0A6A7CA35_9PEZI</name>
<feature type="region of interest" description="Disordered" evidence="8">
    <location>
        <begin position="435"/>
        <end position="826"/>
    </location>
</feature>
<feature type="compositionally biased region" description="Acidic residues" evidence="8">
    <location>
        <begin position="242"/>
        <end position="279"/>
    </location>
</feature>
<comment type="similarity">
    <text evidence="2 7">Belongs to the NST1 family.</text>
</comment>
<dbReference type="InterPro" id="IPR025279">
    <property type="entry name" value="NST1"/>
</dbReference>